<evidence type="ECO:0000313" key="12">
    <source>
        <dbReference type="EMBL" id="CAK8987277.1"/>
    </source>
</evidence>
<evidence type="ECO:0000256" key="8">
    <source>
        <dbReference type="ARBA" id="ARBA00023180"/>
    </source>
</evidence>
<evidence type="ECO:0000313" key="13">
    <source>
        <dbReference type="Proteomes" id="UP001642464"/>
    </source>
</evidence>
<dbReference type="Gene3D" id="2.40.20.10">
    <property type="entry name" value="Plasminogen Kringle 4"/>
    <property type="match status" value="1"/>
</dbReference>
<feature type="transmembrane region" description="Helical" evidence="9">
    <location>
        <begin position="278"/>
        <end position="297"/>
    </location>
</feature>
<name>A0ABP0HB55_9DINO</name>
<keyword evidence="8" id="KW-0325">Glycoprotein</keyword>
<feature type="transmembrane region" description="Helical" evidence="9">
    <location>
        <begin position="178"/>
        <end position="200"/>
    </location>
</feature>
<accession>A0ABP0HB55</accession>
<gene>
    <name evidence="12" type="ORF">SCF082_LOCUS906</name>
</gene>
<dbReference type="SUPFAM" id="SSF57440">
    <property type="entry name" value="Kringle-like"/>
    <property type="match status" value="1"/>
</dbReference>
<evidence type="ECO:0000256" key="4">
    <source>
        <dbReference type="ARBA" id="ARBA00022692"/>
    </source>
</evidence>
<comment type="function">
    <text evidence="9">Choline transporter.</text>
</comment>
<dbReference type="InterPro" id="IPR013806">
    <property type="entry name" value="Kringle-like"/>
</dbReference>
<dbReference type="PANTHER" id="PTHR12385:SF14">
    <property type="entry name" value="CHOLINE TRANSPORTER-LIKE 2"/>
    <property type="match status" value="1"/>
</dbReference>
<keyword evidence="5 9" id="KW-1133">Transmembrane helix</keyword>
<proteinExistence type="inferred from homology"/>
<evidence type="ECO:0000256" key="9">
    <source>
        <dbReference type="RuleBase" id="RU368066"/>
    </source>
</evidence>
<sequence>MAERPPAKLSREMGQITEAREGRGAGSADECRCHLHSDDEVGGSVQYRTKSGYACETWGSGVASSYTNPPYTTLAGAQNYCRNPYVATQTNKASTIWCFTTDPQTRWEECTPVGVIQPVCASGYAVTSEEVRKVLEIAGYVVWGFAFIYWLLVCCFFDRIQLAIAVNKVAATFVSHTMRIIGVPIVQAVVGILWILLWGVSVSFLVSQVPADYTPTGAYTTYLEAYGSTNTTGFCWPSPSARVGLSGFYAASLRCAQPRYAFDVRFAVSFFMLLWNNAFNIACGQFIVAGAAAWFFTPNSEKGKKGVVRQSLFWAFRYHFGSLAFGSFIIAVVEFIRYTLLYLQKQAEAQKNRTMDIDPWALAGEEPTVFCGSMLYVSFAGRSHVPSEASEAKVMVCILRITRCCLWCLEKFIKFINKSPGPHRPVGDVSRRVSGVFLLYLVRVLGMSRLKESGPQRRLPMDAYGKNPARMPF</sequence>
<dbReference type="PROSITE" id="PS50070">
    <property type="entry name" value="KRINGLE_2"/>
    <property type="match status" value="1"/>
</dbReference>
<dbReference type="SMART" id="SM00130">
    <property type="entry name" value="KR"/>
    <property type="match status" value="1"/>
</dbReference>
<evidence type="ECO:0000259" key="11">
    <source>
        <dbReference type="PROSITE" id="PS50070"/>
    </source>
</evidence>
<dbReference type="InterPro" id="IPR007603">
    <property type="entry name" value="Choline_transptr-like"/>
</dbReference>
<comment type="caution">
    <text evidence="9">Lacks conserved residue(s) required for the propagation of feature annotation.</text>
</comment>
<evidence type="ECO:0000256" key="5">
    <source>
        <dbReference type="ARBA" id="ARBA00022989"/>
    </source>
</evidence>
<feature type="compositionally biased region" description="Basic and acidic residues" evidence="10">
    <location>
        <begin position="1"/>
        <end position="11"/>
    </location>
</feature>
<keyword evidence="7" id="KW-1015">Disulfide bond</keyword>
<dbReference type="EMBL" id="CAXAMM010000403">
    <property type="protein sequence ID" value="CAK8987277.1"/>
    <property type="molecule type" value="Genomic_DNA"/>
</dbReference>
<feature type="transmembrane region" description="Helical" evidence="9">
    <location>
        <begin position="137"/>
        <end position="157"/>
    </location>
</feature>
<comment type="similarity">
    <text evidence="2 9">Belongs to the CTL (choline transporter-like) family.</text>
</comment>
<organism evidence="12 13">
    <name type="scientific">Durusdinium trenchii</name>
    <dbReference type="NCBI Taxonomy" id="1381693"/>
    <lineage>
        <taxon>Eukaryota</taxon>
        <taxon>Sar</taxon>
        <taxon>Alveolata</taxon>
        <taxon>Dinophyceae</taxon>
        <taxon>Suessiales</taxon>
        <taxon>Symbiodiniaceae</taxon>
        <taxon>Durusdinium</taxon>
    </lineage>
</organism>
<dbReference type="Pfam" id="PF00051">
    <property type="entry name" value="Kringle"/>
    <property type="match status" value="1"/>
</dbReference>
<feature type="domain" description="Kringle" evidence="11">
    <location>
        <begin position="49"/>
        <end position="120"/>
    </location>
</feature>
<comment type="subcellular location">
    <subcellularLocation>
        <location evidence="9">Cell membrane</location>
        <topology evidence="9">Multi-pass membrane protein</topology>
    </subcellularLocation>
    <subcellularLocation>
        <location evidence="1">Membrane</location>
        <topology evidence="1">Multi-pass membrane protein</topology>
    </subcellularLocation>
</comment>
<keyword evidence="13" id="KW-1185">Reference proteome</keyword>
<evidence type="ECO:0000256" key="6">
    <source>
        <dbReference type="ARBA" id="ARBA00023136"/>
    </source>
</evidence>
<evidence type="ECO:0000256" key="10">
    <source>
        <dbReference type="SAM" id="MobiDB-lite"/>
    </source>
</evidence>
<dbReference type="InterPro" id="IPR000001">
    <property type="entry name" value="Kringle"/>
</dbReference>
<dbReference type="InterPro" id="IPR038178">
    <property type="entry name" value="Kringle_sf"/>
</dbReference>
<comment type="caution">
    <text evidence="12">The sequence shown here is derived from an EMBL/GenBank/DDBJ whole genome shotgun (WGS) entry which is preliminary data.</text>
</comment>
<evidence type="ECO:0000256" key="1">
    <source>
        <dbReference type="ARBA" id="ARBA00004141"/>
    </source>
</evidence>
<evidence type="ECO:0000256" key="3">
    <source>
        <dbReference type="ARBA" id="ARBA00022572"/>
    </source>
</evidence>
<reference evidence="12 13" key="1">
    <citation type="submission" date="2024-02" db="EMBL/GenBank/DDBJ databases">
        <authorList>
            <person name="Chen Y."/>
            <person name="Shah S."/>
            <person name="Dougan E. K."/>
            <person name="Thang M."/>
            <person name="Chan C."/>
        </authorList>
    </citation>
    <scope>NUCLEOTIDE SEQUENCE [LARGE SCALE GENOMIC DNA]</scope>
</reference>
<feature type="region of interest" description="Disordered" evidence="10">
    <location>
        <begin position="1"/>
        <end position="23"/>
    </location>
</feature>
<evidence type="ECO:0000256" key="2">
    <source>
        <dbReference type="ARBA" id="ARBA00007168"/>
    </source>
</evidence>
<dbReference type="Pfam" id="PF04515">
    <property type="entry name" value="Choline_transpo"/>
    <property type="match status" value="1"/>
</dbReference>
<keyword evidence="3" id="KW-0420">Kringle</keyword>
<keyword evidence="6 9" id="KW-0472">Membrane</keyword>
<dbReference type="PANTHER" id="PTHR12385">
    <property type="entry name" value="CHOLINE TRANSPORTER-LIKE (SLC FAMILY 44)"/>
    <property type="match status" value="1"/>
</dbReference>
<protein>
    <recommendedName>
        <fullName evidence="9">Choline transporter-like protein</fullName>
    </recommendedName>
</protein>
<evidence type="ECO:0000256" key="7">
    <source>
        <dbReference type="ARBA" id="ARBA00023157"/>
    </source>
</evidence>
<dbReference type="Proteomes" id="UP001642464">
    <property type="component" value="Unassembled WGS sequence"/>
</dbReference>
<keyword evidence="4 9" id="KW-0812">Transmembrane</keyword>
<feature type="transmembrane region" description="Helical" evidence="9">
    <location>
        <begin position="318"/>
        <end position="343"/>
    </location>
</feature>